<evidence type="ECO:0000256" key="5">
    <source>
        <dbReference type="ARBA" id="ARBA00022691"/>
    </source>
</evidence>
<keyword evidence="6" id="KW-0680">Restriction system</keyword>
<dbReference type="PANTHER" id="PTHR42933">
    <property type="entry name" value="SLR6095 PROTEIN"/>
    <property type="match status" value="1"/>
</dbReference>
<dbReference type="Pfam" id="PF12161">
    <property type="entry name" value="HsdM_N"/>
    <property type="match status" value="1"/>
</dbReference>
<dbReference type="InterPro" id="IPR022749">
    <property type="entry name" value="D12N6_MeTrfase_N"/>
</dbReference>
<dbReference type="GO" id="GO:0032259">
    <property type="term" value="P:methylation"/>
    <property type="evidence" value="ECO:0007669"/>
    <property type="project" value="UniProtKB-KW"/>
</dbReference>
<dbReference type="PRINTS" id="PR00507">
    <property type="entry name" value="N12N6MTFRASE"/>
</dbReference>
<dbReference type="EMBL" id="RJLN01000146">
    <property type="protein sequence ID" value="RNL86725.1"/>
    <property type="molecule type" value="Genomic_DNA"/>
</dbReference>
<dbReference type="Pfam" id="PF02384">
    <property type="entry name" value="N6_Mtase"/>
    <property type="match status" value="1"/>
</dbReference>
<comment type="caution">
    <text evidence="10">The sequence shown here is derived from an EMBL/GenBank/DDBJ whole genome shotgun (WGS) entry which is preliminary data.</text>
</comment>
<dbReference type="Proteomes" id="UP000280698">
    <property type="component" value="Unassembled WGS sequence"/>
</dbReference>
<evidence type="ECO:0000313" key="11">
    <source>
        <dbReference type="Proteomes" id="UP000280698"/>
    </source>
</evidence>
<sequence>MPPRKKSPARPQTPQQRLAAVIKRCRDIMRIDPGLNGDLDRLPQMAWLLFLKAYDDLEEQRAILDADHKPVIAGPFRWQAWARNEKLSGDDLLNFVNGELLPYLRKLPRTEGGLTTADVISGIFQGMDNRMRSGYQLRELINELEKIHFESADDVHTMARLYESMLREVRDAAGDSGEFYTPRPVIRFMVQQVNPQLGEIVLDPAAGTGGFLIETLEHLGEDARKSVANRERVHSSVRGFEKKPLPYLLSTMNLLLHEVDSPRISLGNSLQTLISDKSAASKVDVILTNPPFGGAEDNEVAKAFPKEAQTAETAWLFLYLVMEKLKPGGRCGIVVPNSVLFDTAVGARIKKRLLETCDLHTIVRLPDGVFAPYTDIPSNLLFFEKGRPTEEIWFYQVKPPEGRKKYTKTRPMQFEEFADCQTWWGGVERTGRGDDPHAWLVPASTVVESGYNLDLRNPNAGDDLAHRPPGELLKELIATEHEILTLLEELQRVADGDQSR</sequence>
<comment type="similarity">
    <text evidence="1">Belongs to the N(4)/N(6)-methyltransferase family.</text>
</comment>
<reference evidence="10 11" key="1">
    <citation type="submission" date="2018-11" db="EMBL/GenBank/DDBJ databases">
        <title>Micromonospora sp. PPF5-17, a new actinomycetes isolated from a hot spring soil.</title>
        <authorList>
            <person name="Thawai C."/>
        </authorList>
    </citation>
    <scope>NUCLEOTIDE SEQUENCE [LARGE SCALE GENOMIC DNA]</scope>
    <source>
        <strain evidence="10 11">PPF5-17</strain>
    </source>
</reference>
<dbReference type="InterPro" id="IPR051537">
    <property type="entry name" value="DNA_Adenine_Mtase"/>
</dbReference>
<keyword evidence="3 10" id="KW-0489">Methyltransferase</keyword>
<organism evidence="10 11">
    <name type="scientific">Micromonospora solifontis</name>
    <dbReference type="NCBI Taxonomy" id="2487138"/>
    <lineage>
        <taxon>Bacteria</taxon>
        <taxon>Bacillati</taxon>
        <taxon>Actinomycetota</taxon>
        <taxon>Actinomycetes</taxon>
        <taxon>Micromonosporales</taxon>
        <taxon>Micromonosporaceae</taxon>
        <taxon>Micromonospora</taxon>
    </lineage>
</organism>
<dbReference type="PROSITE" id="PS00092">
    <property type="entry name" value="N6_MTASE"/>
    <property type="match status" value="1"/>
</dbReference>
<evidence type="ECO:0000313" key="10">
    <source>
        <dbReference type="EMBL" id="RNL86725.1"/>
    </source>
</evidence>
<dbReference type="SUPFAM" id="SSF53335">
    <property type="entry name" value="S-adenosyl-L-methionine-dependent methyltransferases"/>
    <property type="match status" value="1"/>
</dbReference>
<dbReference type="Gene3D" id="3.40.50.150">
    <property type="entry name" value="Vaccinia Virus protein VP39"/>
    <property type="match status" value="1"/>
</dbReference>
<comment type="catalytic activity">
    <reaction evidence="7">
        <text>a 2'-deoxyadenosine in DNA + S-adenosyl-L-methionine = an N(6)-methyl-2'-deoxyadenosine in DNA + S-adenosyl-L-homocysteine + H(+)</text>
        <dbReference type="Rhea" id="RHEA:15197"/>
        <dbReference type="Rhea" id="RHEA-COMP:12418"/>
        <dbReference type="Rhea" id="RHEA-COMP:12419"/>
        <dbReference type="ChEBI" id="CHEBI:15378"/>
        <dbReference type="ChEBI" id="CHEBI:57856"/>
        <dbReference type="ChEBI" id="CHEBI:59789"/>
        <dbReference type="ChEBI" id="CHEBI:90615"/>
        <dbReference type="ChEBI" id="CHEBI:90616"/>
        <dbReference type="EC" id="2.1.1.72"/>
    </reaction>
</comment>
<evidence type="ECO:0000256" key="6">
    <source>
        <dbReference type="ARBA" id="ARBA00022747"/>
    </source>
</evidence>
<dbReference type="InterPro" id="IPR003356">
    <property type="entry name" value="DNA_methylase_A-5"/>
</dbReference>
<keyword evidence="11" id="KW-1185">Reference proteome</keyword>
<dbReference type="InterPro" id="IPR038333">
    <property type="entry name" value="T1MK-like_N_sf"/>
</dbReference>
<dbReference type="GO" id="GO:0008168">
    <property type="term" value="F:methyltransferase activity"/>
    <property type="evidence" value="ECO:0007669"/>
    <property type="project" value="UniProtKB-KW"/>
</dbReference>
<evidence type="ECO:0000256" key="4">
    <source>
        <dbReference type="ARBA" id="ARBA00022679"/>
    </source>
</evidence>
<feature type="domain" description="DNA methylase adenine-specific" evidence="8">
    <location>
        <begin position="156"/>
        <end position="459"/>
    </location>
</feature>
<gene>
    <name evidence="10" type="ORF">EFE23_26925</name>
</gene>
<dbReference type="InterPro" id="IPR029063">
    <property type="entry name" value="SAM-dependent_MTases_sf"/>
</dbReference>
<keyword evidence="5" id="KW-0949">S-adenosyl-L-methionine</keyword>
<name>A0ABX9W8D1_9ACTN</name>
<dbReference type="RefSeq" id="WP_123243689.1">
    <property type="nucleotide sequence ID" value="NZ_JAAHBY010000146.1"/>
</dbReference>
<evidence type="ECO:0000256" key="7">
    <source>
        <dbReference type="ARBA" id="ARBA00047942"/>
    </source>
</evidence>
<evidence type="ECO:0000256" key="2">
    <source>
        <dbReference type="ARBA" id="ARBA00011900"/>
    </source>
</evidence>
<keyword evidence="4" id="KW-0808">Transferase</keyword>
<evidence type="ECO:0000259" key="8">
    <source>
        <dbReference type="Pfam" id="PF02384"/>
    </source>
</evidence>
<evidence type="ECO:0000256" key="1">
    <source>
        <dbReference type="ARBA" id="ARBA00006594"/>
    </source>
</evidence>
<feature type="domain" description="N6 adenine-specific DNA methyltransferase N-terminal" evidence="9">
    <location>
        <begin position="19"/>
        <end position="143"/>
    </location>
</feature>
<dbReference type="Gene3D" id="1.20.1260.30">
    <property type="match status" value="1"/>
</dbReference>
<protein>
    <recommendedName>
        <fullName evidence="2">site-specific DNA-methyltransferase (adenine-specific)</fullName>
        <ecNumber evidence="2">2.1.1.72</ecNumber>
    </recommendedName>
</protein>
<evidence type="ECO:0000256" key="3">
    <source>
        <dbReference type="ARBA" id="ARBA00022603"/>
    </source>
</evidence>
<dbReference type="PANTHER" id="PTHR42933:SF4">
    <property type="entry name" value="TYPE I RESTRICTION ENZYME ECOKI METHYLASE SUBUNIT"/>
    <property type="match status" value="1"/>
</dbReference>
<evidence type="ECO:0000259" key="9">
    <source>
        <dbReference type="Pfam" id="PF12161"/>
    </source>
</evidence>
<accession>A0ABX9W8D1</accession>
<dbReference type="InterPro" id="IPR002052">
    <property type="entry name" value="DNA_methylase_N6_adenine_CS"/>
</dbReference>
<proteinExistence type="inferred from homology"/>
<dbReference type="EC" id="2.1.1.72" evidence="2"/>